<evidence type="ECO:0000313" key="2">
    <source>
        <dbReference type="Proteomes" id="UP000828941"/>
    </source>
</evidence>
<accession>A0ACB9KVW4</accession>
<comment type="caution">
    <text evidence="1">The sequence shown here is derived from an EMBL/GenBank/DDBJ whole genome shotgun (WGS) entry which is preliminary data.</text>
</comment>
<name>A0ACB9KVW4_BAUVA</name>
<gene>
    <name evidence="1" type="ORF">L6164_034547</name>
</gene>
<dbReference type="Proteomes" id="UP000828941">
    <property type="component" value="Chromosome 13"/>
</dbReference>
<dbReference type="EMBL" id="CM039438">
    <property type="protein sequence ID" value="KAI4301253.1"/>
    <property type="molecule type" value="Genomic_DNA"/>
</dbReference>
<protein>
    <submittedName>
        <fullName evidence="1">Uncharacterized protein</fullName>
    </submittedName>
</protein>
<sequence>MDRTREGRRSSMSATTTNGFPRRRYRTIGLRDSSEEGQVELQETVRLRAVTCKRDRDRDRDRDSSSNRGKRRRASHREEGEQSTEESVGNEDDYVVEDVSRMLSPNTASSISDQNHRRSFPTSRPLRPTPPPWKVADEMIGVPVPRKARSASAKRSHDSWASASGGTEEQIFRQRSNSPGRLSVEATSPSSSNVSVRKKKSAGPKTRLPNAFKSSSSPQEDIEIEIAEVLYGLMTSKNQETSQKLESNDTHGISHDSKTLLSSQITYPQTSILPRSTSPSSRPFNDEDRTKMQDYSTLVSNNSTAESVKIASEQPGNVETLPLEPAKILSLNDDNSAGRETVSSEATIEDNGDNLCSGAGYDVTADRRSVSVTRKLSSCSKLNVDKQDSAAKRVISAVTEVKSQRVEKFEIDLMAPPPMVLSPEREGLSRGDFTSESMTLDVELKREDNIKVEDKVERIVKKEKAPEEIEETKLNAFKEKQDLLKLDLEKATRDNDSLTSNKLEERDRNGEEPPALTNPKVEKTVLSCSVPLSTSGWPSNFPPLGRYKPPMQTSGNIDKVIEPSTAPQHANFGFSSAQPKRCATHHYIACNILQHQKSAKMNHFVPSAAVSSSLCGTKPNNMNVVPSAESVIVGKQSHQNLPGVNQDVAQEKGWAATGLSGLTANKSSDAANSKDSTQSKKLAIQQGPHPASAGNLVHGPAFLFPLGQHQASVTQATSQAGGANSTISAASSNKPNSSAAGSLGTSAAMPAVAAAISFSYPNLAANDAPYMTIVQNNGYPFPFSTPIGATPAIRGANPAQATPLLNVPLYSSQMFHPLQHPQQHPHSQTLVQPSYLNTSTSNGSSSSSQKQQQQRGVQVNGNNILTSTNIQLRQSQKQHTSLPLPRKFESETSAENAQSVASRTSYSQKNAYGQNFTIPFQPVNFSFRPSTASDSVSGNGGNFGDKQQQHQQALKGGVEHMPSQAFAISFATFNGTSVPSNLNFSSVPQNPVIFHSLPDVAWQGYQAAGASHSAQQKTYSTSEGKIGGNSTRQDDEKKTIPGMSSTSGPTTLVFDNSSRNLNFMLSPMTGSWPSHSVASSAITTNVPSSQQPPHLVPLQKQQHPMAAQFKGSSINNLSATKFANNPPVVSQTLAHSNSSNQASQSKSSGRTLDSQVHHTSIVTSTTPSLKNFSLEQGKVLQGHTQISFGGNYKACLPLQGQQLFSNNQPSCITVSGSLPNGGNMKPNSQGSKVGSSINTSQIQQTENSSAGTGQKSSPVCGRNVPSILSSCPSHLSELK</sequence>
<evidence type="ECO:0000313" key="1">
    <source>
        <dbReference type="EMBL" id="KAI4301253.1"/>
    </source>
</evidence>
<keyword evidence="2" id="KW-1185">Reference proteome</keyword>
<reference evidence="1 2" key="1">
    <citation type="journal article" date="2022" name="DNA Res.">
        <title>Chromosomal-level genome assembly of the orchid tree Bauhinia variegata (Leguminosae; Cercidoideae) supports the allotetraploid origin hypothesis of Bauhinia.</title>
        <authorList>
            <person name="Zhong Y."/>
            <person name="Chen Y."/>
            <person name="Zheng D."/>
            <person name="Pang J."/>
            <person name="Liu Y."/>
            <person name="Luo S."/>
            <person name="Meng S."/>
            <person name="Qian L."/>
            <person name="Wei D."/>
            <person name="Dai S."/>
            <person name="Zhou R."/>
        </authorList>
    </citation>
    <scope>NUCLEOTIDE SEQUENCE [LARGE SCALE GENOMIC DNA]</scope>
    <source>
        <strain evidence="1">BV-YZ2020</strain>
    </source>
</reference>
<organism evidence="1 2">
    <name type="scientific">Bauhinia variegata</name>
    <name type="common">Purple orchid tree</name>
    <name type="synonym">Phanera variegata</name>
    <dbReference type="NCBI Taxonomy" id="167791"/>
    <lineage>
        <taxon>Eukaryota</taxon>
        <taxon>Viridiplantae</taxon>
        <taxon>Streptophyta</taxon>
        <taxon>Embryophyta</taxon>
        <taxon>Tracheophyta</taxon>
        <taxon>Spermatophyta</taxon>
        <taxon>Magnoliopsida</taxon>
        <taxon>eudicotyledons</taxon>
        <taxon>Gunneridae</taxon>
        <taxon>Pentapetalae</taxon>
        <taxon>rosids</taxon>
        <taxon>fabids</taxon>
        <taxon>Fabales</taxon>
        <taxon>Fabaceae</taxon>
        <taxon>Cercidoideae</taxon>
        <taxon>Cercideae</taxon>
        <taxon>Bauhiniinae</taxon>
        <taxon>Bauhinia</taxon>
    </lineage>
</organism>
<proteinExistence type="predicted"/>